<dbReference type="EMBL" id="JAEPRB010000108">
    <property type="protein sequence ID" value="KAG2221482.1"/>
    <property type="molecule type" value="Genomic_DNA"/>
</dbReference>
<feature type="non-terminal residue" evidence="2">
    <location>
        <position position="1"/>
    </location>
</feature>
<keyword evidence="3" id="KW-1185">Reference proteome</keyword>
<organism evidence="2 3">
    <name type="scientific">Circinella minor</name>
    <dbReference type="NCBI Taxonomy" id="1195481"/>
    <lineage>
        <taxon>Eukaryota</taxon>
        <taxon>Fungi</taxon>
        <taxon>Fungi incertae sedis</taxon>
        <taxon>Mucoromycota</taxon>
        <taxon>Mucoromycotina</taxon>
        <taxon>Mucoromycetes</taxon>
        <taxon>Mucorales</taxon>
        <taxon>Lichtheimiaceae</taxon>
        <taxon>Circinella</taxon>
    </lineage>
</organism>
<accession>A0A8H7VJS7</accession>
<feature type="compositionally biased region" description="Basic residues" evidence="1">
    <location>
        <begin position="1"/>
        <end position="10"/>
    </location>
</feature>
<feature type="region of interest" description="Disordered" evidence="1">
    <location>
        <begin position="134"/>
        <end position="156"/>
    </location>
</feature>
<dbReference type="AlphaFoldDB" id="A0A8H7VJS7"/>
<evidence type="ECO:0000256" key="1">
    <source>
        <dbReference type="SAM" id="MobiDB-lite"/>
    </source>
</evidence>
<dbReference type="OrthoDB" id="2302790at2759"/>
<name>A0A8H7VJS7_9FUNG</name>
<reference evidence="2 3" key="1">
    <citation type="submission" date="2020-12" db="EMBL/GenBank/DDBJ databases">
        <title>Metabolic potential, ecology and presence of endohyphal bacteria is reflected in genomic diversity of Mucoromycotina.</title>
        <authorList>
            <person name="Muszewska A."/>
            <person name="Okrasinska A."/>
            <person name="Steczkiewicz K."/>
            <person name="Drgas O."/>
            <person name="Orlowska M."/>
            <person name="Perlinska-Lenart U."/>
            <person name="Aleksandrzak-Piekarczyk T."/>
            <person name="Szatraj K."/>
            <person name="Zielenkiewicz U."/>
            <person name="Pilsyk S."/>
            <person name="Malc E."/>
            <person name="Mieczkowski P."/>
            <person name="Kruszewska J.S."/>
            <person name="Biernat P."/>
            <person name="Pawlowska J."/>
        </authorList>
    </citation>
    <scope>NUCLEOTIDE SEQUENCE [LARGE SCALE GENOMIC DNA]</scope>
    <source>
        <strain evidence="2 3">CBS 142.35</strain>
    </source>
</reference>
<feature type="region of interest" description="Disordered" evidence="1">
    <location>
        <begin position="1"/>
        <end position="24"/>
    </location>
</feature>
<protein>
    <submittedName>
        <fullName evidence="2">Uncharacterized protein</fullName>
    </submittedName>
</protein>
<sequence>MEQNNKRTHRSLSPSQASQFMQIDEDYFEKHAPSAVEHLEAASTLANLSSHGIGSLERSISELNFDEENDVDSDGDINMIEPGSTNSSRKGKKRGKYNLPSDEDIRRAILDKARGKSISKAASSNNIKNSTLRGRMAKKAETGSLARRKPGPKKKVHDITEAMHRNLCRYVDDNSIASHEQIYLHFQNEFKDAKIPKDVLRKYVQQNFGITLRSHQILFKQLEVDENTQSHDACMHYLFEKGVNPKECVFIGEMVFDIDSTRTYGDQKKRDAGMNKAITEGREINQREKIVKPLDTTMVFFVAFTRSKVLHQIYKVCEDLEDDDVKKFLRKVIEKMGEDGLT</sequence>
<evidence type="ECO:0000313" key="2">
    <source>
        <dbReference type="EMBL" id="KAG2221482.1"/>
    </source>
</evidence>
<evidence type="ECO:0000313" key="3">
    <source>
        <dbReference type="Proteomes" id="UP000646827"/>
    </source>
</evidence>
<dbReference type="Proteomes" id="UP000646827">
    <property type="component" value="Unassembled WGS sequence"/>
</dbReference>
<proteinExistence type="predicted"/>
<feature type="region of interest" description="Disordered" evidence="1">
    <location>
        <begin position="67"/>
        <end position="100"/>
    </location>
</feature>
<feature type="compositionally biased region" description="Polar residues" evidence="1">
    <location>
        <begin position="11"/>
        <end position="21"/>
    </location>
</feature>
<gene>
    <name evidence="2" type="ORF">INT45_005023</name>
</gene>
<feature type="compositionally biased region" description="Basic residues" evidence="1">
    <location>
        <begin position="146"/>
        <end position="156"/>
    </location>
</feature>
<comment type="caution">
    <text evidence="2">The sequence shown here is derived from an EMBL/GenBank/DDBJ whole genome shotgun (WGS) entry which is preliminary data.</text>
</comment>